<dbReference type="InParanoid" id="A0A067MPM6"/>
<dbReference type="HOGENOM" id="CLU_044121_2_1_1"/>
<dbReference type="Pfam" id="PF00069">
    <property type="entry name" value="Pkinase"/>
    <property type="match status" value="1"/>
</dbReference>
<evidence type="ECO:0000313" key="3">
    <source>
        <dbReference type="Proteomes" id="UP000027195"/>
    </source>
</evidence>
<dbReference type="AlphaFoldDB" id="A0A067MPM6"/>
<dbReference type="GO" id="GO:0004674">
    <property type="term" value="F:protein serine/threonine kinase activity"/>
    <property type="evidence" value="ECO:0007669"/>
    <property type="project" value="TreeGrafter"/>
</dbReference>
<dbReference type="PANTHER" id="PTHR44167">
    <property type="entry name" value="OVARIAN-SPECIFIC SERINE/THREONINE-PROTEIN KINASE LOK-RELATED"/>
    <property type="match status" value="1"/>
</dbReference>
<sequence>MASSPAVEATATIPTNDLNSNELFWVRYQPFFESKGYQLRPRYRPGWVRSWAETQDFSAEDAIGPSLPSLKVLDATRVSDGRVVIFKKIDRIQGAKEVEITRYLSQESFLNEEHNHCVPLLDLLDPGNESDFIFLVIPLLLYYDEPEFESVDDAVDFVKQTLEGLAFMHEKGVAHRDCARFNILMDYEYLYPEGFHPQRPGIAKSGKGLAPSRRRHQVPFPKYYFIDFGLSERYPEDYEGPRLVTGLEGQDKTVPEIARDDPTYLYDPFKVDIYTLGNVYKNELLSNFRGLEFLAPLANRMTSEDPADRPSAVEALELFRTSRKRLFPLSLYRRLTPVGQGFAVALIRDGLHLTRRAISRRKKA</sequence>
<dbReference type="GO" id="GO:0005634">
    <property type="term" value="C:nucleus"/>
    <property type="evidence" value="ECO:0007669"/>
    <property type="project" value="TreeGrafter"/>
</dbReference>
<accession>A0A067MPM6</accession>
<reference evidence="3" key="1">
    <citation type="journal article" date="2014" name="Proc. Natl. Acad. Sci. U.S.A.">
        <title>Extensive sampling of basidiomycete genomes demonstrates inadequacy of the white-rot/brown-rot paradigm for wood decay fungi.</title>
        <authorList>
            <person name="Riley R."/>
            <person name="Salamov A.A."/>
            <person name="Brown D.W."/>
            <person name="Nagy L.G."/>
            <person name="Floudas D."/>
            <person name="Held B.W."/>
            <person name="Levasseur A."/>
            <person name="Lombard V."/>
            <person name="Morin E."/>
            <person name="Otillar R."/>
            <person name="Lindquist E.A."/>
            <person name="Sun H."/>
            <person name="LaButti K.M."/>
            <person name="Schmutz J."/>
            <person name="Jabbour D."/>
            <person name="Luo H."/>
            <person name="Baker S.E."/>
            <person name="Pisabarro A.G."/>
            <person name="Walton J.D."/>
            <person name="Blanchette R.A."/>
            <person name="Henrissat B."/>
            <person name="Martin F."/>
            <person name="Cullen D."/>
            <person name="Hibbett D.S."/>
            <person name="Grigoriev I.V."/>
        </authorList>
    </citation>
    <scope>NUCLEOTIDE SEQUENCE [LARGE SCALE GENOMIC DNA]</scope>
    <source>
        <strain evidence="3">FD-172 SS1</strain>
    </source>
</reference>
<dbReference type="SUPFAM" id="SSF56112">
    <property type="entry name" value="Protein kinase-like (PK-like)"/>
    <property type="match status" value="1"/>
</dbReference>
<dbReference type="GO" id="GO:0005524">
    <property type="term" value="F:ATP binding"/>
    <property type="evidence" value="ECO:0007669"/>
    <property type="project" value="InterPro"/>
</dbReference>
<proteinExistence type="predicted"/>
<dbReference type="STRING" id="930990.A0A067MPM6"/>
<name>A0A067MPM6_BOTB1</name>
<dbReference type="PANTHER" id="PTHR44167:SF30">
    <property type="entry name" value="PHOSPHORYLASE KINASE"/>
    <property type="match status" value="1"/>
</dbReference>
<dbReference type="InterPro" id="IPR011009">
    <property type="entry name" value="Kinase-like_dom_sf"/>
</dbReference>
<dbReference type="EMBL" id="KL198023">
    <property type="protein sequence ID" value="KDQ17703.1"/>
    <property type="molecule type" value="Genomic_DNA"/>
</dbReference>
<gene>
    <name evidence="2" type="ORF">BOTBODRAFT_29861</name>
</gene>
<feature type="domain" description="Protein kinase" evidence="1">
    <location>
        <begin position="57"/>
        <end position="364"/>
    </location>
</feature>
<keyword evidence="3" id="KW-1185">Reference proteome</keyword>
<evidence type="ECO:0000259" key="1">
    <source>
        <dbReference type="PROSITE" id="PS50011"/>
    </source>
</evidence>
<dbReference type="InterPro" id="IPR000719">
    <property type="entry name" value="Prot_kinase_dom"/>
</dbReference>
<evidence type="ECO:0000313" key="2">
    <source>
        <dbReference type="EMBL" id="KDQ17703.1"/>
    </source>
</evidence>
<dbReference type="PROSITE" id="PS50011">
    <property type="entry name" value="PROTEIN_KINASE_DOM"/>
    <property type="match status" value="1"/>
</dbReference>
<dbReference type="OrthoDB" id="5987198at2759"/>
<dbReference type="SMART" id="SM00220">
    <property type="entry name" value="S_TKc"/>
    <property type="match status" value="1"/>
</dbReference>
<organism evidence="2 3">
    <name type="scientific">Botryobasidium botryosum (strain FD-172 SS1)</name>
    <dbReference type="NCBI Taxonomy" id="930990"/>
    <lineage>
        <taxon>Eukaryota</taxon>
        <taxon>Fungi</taxon>
        <taxon>Dikarya</taxon>
        <taxon>Basidiomycota</taxon>
        <taxon>Agaricomycotina</taxon>
        <taxon>Agaricomycetes</taxon>
        <taxon>Cantharellales</taxon>
        <taxon>Botryobasidiaceae</taxon>
        <taxon>Botryobasidium</taxon>
    </lineage>
</organism>
<dbReference type="GO" id="GO:0044773">
    <property type="term" value="P:mitotic DNA damage checkpoint signaling"/>
    <property type="evidence" value="ECO:0007669"/>
    <property type="project" value="TreeGrafter"/>
</dbReference>
<dbReference type="Proteomes" id="UP000027195">
    <property type="component" value="Unassembled WGS sequence"/>
</dbReference>
<protein>
    <recommendedName>
        <fullName evidence="1">Protein kinase domain-containing protein</fullName>
    </recommendedName>
</protein>
<dbReference type="Gene3D" id="1.10.510.10">
    <property type="entry name" value="Transferase(Phosphotransferase) domain 1"/>
    <property type="match status" value="1"/>
</dbReference>